<gene>
    <name evidence="3" type="ORF">Metus_0215</name>
</gene>
<keyword evidence="2" id="KW-1133">Transmembrane helix</keyword>
<feature type="region of interest" description="Disordered" evidence="1">
    <location>
        <begin position="1"/>
        <end position="23"/>
    </location>
</feature>
<keyword evidence="2" id="KW-0472">Membrane</keyword>
<dbReference type="Proteomes" id="UP000288215">
    <property type="component" value="Unassembled WGS sequence"/>
</dbReference>
<protein>
    <submittedName>
        <fullName evidence="3">Uncharacterized protein</fullName>
    </submittedName>
</protein>
<evidence type="ECO:0000313" key="4">
    <source>
        <dbReference type="Proteomes" id="UP000288215"/>
    </source>
</evidence>
<dbReference type="EMBL" id="RXGA01000001">
    <property type="protein sequence ID" value="RWX74190.1"/>
    <property type="molecule type" value="Genomic_DNA"/>
</dbReference>
<accession>A0A444L9K1</accession>
<evidence type="ECO:0000256" key="1">
    <source>
        <dbReference type="SAM" id="MobiDB-lite"/>
    </source>
</evidence>
<feature type="transmembrane region" description="Helical" evidence="2">
    <location>
        <begin position="32"/>
        <end position="52"/>
    </location>
</feature>
<feature type="transmembrane region" description="Helical" evidence="2">
    <location>
        <begin position="83"/>
        <end position="101"/>
    </location>
</feature>
<name>A0A444L9K1_METS7</name>
<evidence type="ECO:0000313" key="3">
    <source>
        <dbReference type="EMBL" id="RWX74190.1"/>
    </source>
</evidence>
<feature type="compositionally biased region" description="Basic and acidic residues" evidence="1">
    <location>
        <begin position="9"/>
        <end position="23"/>
    </location>
</feature>
<proteinExistence type="predicted"/>
<evidence type="ECO:0000256" key="2">
    <source>
        <dbReference type="SAM" id="Phobius"/>
    </source>
</evidence>
<keyword evidence="2" id="KW-0812">Transmembrane</keyword>
<organism evidence="3 4">
    <name type="scientific">Methanosuratincola subterraneus</name>
    <dbReference type="NCBI Taxonomy" id="2593994"/>
    <lineage>
        <taxon>Archaea</taxon>
        <taxon>Thermoproteota</taxon>
        <taxon>Methanosuratincolia</taxon>
        <taxon>Candidatus Methanomethylicales</taxon>
        <taxon>Candidatus Methanomethylicaceae</taxon>
        <taxon>Candidatus Methanosuratincola (ex Vanwonterghem et al. 2016)</taxon>
    </lineage>
</organism>
<sequence length="111" mass="11671">MAGDGQAGEVERAGEAGRCSRDDDAGMVARGWIRWAGMLAAVAAMALLAIAFSQSFSLSAPWQSAAPFDDDPGFLWDFRGIDMMAQGVIIVAAAVAVTSLLREYSVVGEDE</sequence>
<dbReference type="AlphaFoldDB" id="A0A444L9K1"/>
<comment type="caution">
    <text evidence="3">The sequence shown here is derived from an EMBL/GenBank/DDBJ whole genome shotgun (WGS) entry which is preliminary data.</text>
</comment>
<reference evidence="3 4" key="1">
    <citation type="submission" date="2018-12" db="EMBL/GenBank/DDBJ databases">
        <title>The complete genome of the methanogenic archaea of the candidate phylum Verstraetearchaeota, obtained from the metagenome of underground thermal water.</title>
        <authorList>
            <person name="Kadnikov V.V."/>
            <person name="Mardanov A.V."/>
            <person name="Beletsky A.V."/>
            <person name="Karnachuk O.V."/>
            <person name="Ravin N.V."/>
        </authorList>
    </citation>
    <scope>NUCLEOTIDE SEQUENCE [LARGE SCALE GENOMIC DNA]</scope>
    <source>
        <strain evidence="3">Ch88</strain>
    </source>
</reference>